<accession>F8FI45</accession>
<reference evidence="3" key="1">
    <citation type="submission" date="2011-06" db="EMBL/GenBank/DDBJ databases">
        <title>Complete genome sequence of Paenibacillus mucilaginosus KNP414.</title>
        <authorList>
            <person name="Wang J."/>
            <person name="Hu S."/>
            <person name="Hu X."/>
            <person name="Zhang B."/>
            <person name="Dong D."/>
            <person name="Zhang S."/>
            <person name="Zhao K."/>
            <person name="Wu D."/>
        </authorList>
    </citation>
    <scope>NUCLEOTIDE SEQUENCE [LARGE SCALE GENOMIC DNA]</scope>
    <source>
        <strain evidence="3">KNP414</strain>
    </source>
</reference>
<protein>
    <submittedName>
        <fullName evidence="2">Uncharacterized protein</fullName>
    </submittedName>
</protein>
<name>F8FI45_PAEMK</name>
<gene>
    <name evidence="2" type="ordered locus">KNP414_05424</name>
</gene>
<evidence type="ECO:0000313" key="2">
    <source>
        <dbReference type="EMBL" id="AEI43948.1"/>
    </source>
</evidence>
<evidence type="ECO:0000256" key="1">
    <source>
        <dbReference type="SAM" id="MobiDB-lite"/>
    </source>
</evidence>
<dbReference type="KEGG" id="pms:KNP414_05424"/>
<proteinExistence type="predicted"/>
<dbReference type="EMBL" id="CP002869">
    <property type="protein sequence ID" value="AEI43948.1"/>
    <property type="molecule type" value="Genomic_DNA"/>
</dbReference>
<dbReference type="Proteomes" id="UP000006620">
    <property type="component" value="Chromosome"/>
</dbReference>
<evidence type="ECO:0000313" key="3">
    <source>
        <dbReference type="Proteomes" id="UP000006620"/>
    </source>
</evidence>
<dbReference type="PATRIC" id="fig|1036673.3.peg.5030"/>
<dbReference type="AlphaFoldDB" id="F8FI45"/>
<dbReference type="HOGENOM" id="CLU_3293495_0_0_9"/>
<reference evidence="2 3" key="2">
    <citation type="journal article" date="2013" name="Genome Announc.">
        <title>Genome Sequence of Growth-Improving Paenibacillus mucilaginosus Strain KNP414.</title>
        <authorList>
            <person name="Lu J.J."/>
            <person name="Wang J.F."/>
            <person name="Hu X.F."/>
        </authorList>
    </citation>
    <scope>NUCLEOTIDE SEQUENCE [LARGE SCALE GENOMIC DNA]</scope>
    <source>
        <strain evidence="2 3">KNP414</strain>
    </source>
</reference>
<sequence>MAGEGGAGTLQLRPEDKKTGKSPSARYRLTKAGVMHEIYS</sequence>
<feature type="region of interest" description="Disordered" evidence="1">
    <location>
        <begin position="1"/>
        <end position="29"/>
    </location>
</feature>
<organism evidence="2 3">
    <name type="scientific">Paenibacillus mucilaginosus (strain KNP414)</name>
    <dbReference type="NCBI Taxonomy" id="1036673"/>
    <lineage>
        <taxon>Bacteria</taxon>
        <taxon>Bacillati</taxon>
        <taxon>Bacillota</taxon>
        <taxon>Bacilli</taxon>
        <taxon>Bacillales</taxon>
        <taxon>Paenibacillaceae</taxon>
        <taxon>Paenibacillus</taxon>
    </lineage>
</organism>